<sequence length="92" mass="9978">MTTEIPVSSLRLDCQQQVYASSRNVVMIAMAAVFLILALIFSGLSFLPQATLPFSGAYFVIGSFLVFIAAGILLINTLCDVCSRLRPFDVLS</sequence>
<feature type="transmembrane region" description="Helical" evidence="1">
    <location>
        <begin position="25"/>
        <end position="44"/>
    </location>
</feature>
<gene>
    <name evidence="2" type="ORF">C834K_0201</name>
</gene>
<feature type="transmembrane region" description="Helical" evidence="1">
    <location>
        <begin position="56"/>
        <end position="79"/>
    </location>
</feature>
<proteinExistence type="predicted"/>
<protein>
    <submittedName>
        <fullName evidence="2">Uncharacterized protein</fullName>
    </submittedName>
</protein>
<dbReference type="AlphaFoldDB" id="A0A3B0PLT6"/>
<evidence type="ECO:0000313" key="3">
    <source>
        <dbReference type="Proteomes" id="UP000258476"/>
    </source>
</evidence>
<dbReference type="Proteomes" id="UP000258476">
    <property type="component" value="Chromosome"/>
</dbReference>
<evidence type="ECO:0000313" key="2">
    <source>
        <dbReference type="EMBL" id="SYX08679.1"/>
    </source>
</evidence>
<keyword evidence="1" id="KW-0472">Membrane</keyword>
<dbReference type="EMBL" id="LS992154">
    <property type="protein sequence ID" value="SYX08679.1"/>
    <property type="molecule type" value="Genomic_DNA"/>
</dbReference>
<reference evidence="3" key="1">
    <citation type="submission" date="2017-11" db="EMBL/GenBank/DDBJ databases">
        <authorList>
            <person name="Seth-Smith MB H."/>
        </authorList>
    </citation>
    <scope>NUCLEOTIDE SEQUENCE [LARGE SCALE GENOMIC DNA]</scope>
</reference>
<keyword evidence="3" id="KW-1185">Reference proteome</keyword>
<evidence type="ECO:0000256" key="1">
    <source>
        <dbReference type="SAM" id="Phobius"/>
    </source>
</evidence>
<accession>A0A3B0PLT6</accession>
<dbReference type="OrthoDB" id="18200at2"/>
<organism evidence="2 3">
    <name type="scientific">Chlamydia poikilotherma</name>
    <dbReference type="NCBI Taxonomy" id="1967783"/>
    <lineage>
        <taxon>Bacteria</taxon>
        <taxon>Pseudomonadati</taxon>
        <taxon>Chlamydiota</taxon>
        <taxon>Chlamydiia</taxon>
        <taxon>Chlamydiales</taxon>
        <taxon>Chlamydiaceae</taxon>
        <taxon>Chlamydia/Chlamydophila group</taxon>
        <taxon>Chlamydia</taxon>
    </lineage>
</organism>
<keyword evidence="1" id="KW-0812">Transmembrane</keyword>
<name>A0A3B0PLT6_9CHLA</name>
<keyword evidence="1" id="KW-1133">Transmembrane helix</keyword>
<dbReference type="KEGG" id="chla:C834K_0201"/>
<dbReference type="RefSeq" id="WP_117273874.1">
    <property type="nucleotide sequence ID" value="NZ_LS992154.1"/>
</dbReference>